<accession>A0A5B9DCX1</accession>
<reference evidence="1 2" key="1">
    <citation type="journal article" date="2020" name="Nature">
        <title>Isolation of an archaeon at the prokaryote-eukaryote interface.</title>
        <authorList>
            <person name="Imachi H."/>
            <person name="Nobu M.K."/>
            <person name="Nakahara N."/>
            <person name="Morono Y."/>
            <person name="Ogawara M."/>
            <person name="Takaki Y."/>
            <person name="Takano Y."/>
            <person name="Uematsu K."/>
            <person name="Ikuta T."/>
            <person name="Ito M."/>
            <person name="Matsui Y."/>
            <person name="Miyazaki M."/>
            <person name="Murata K."/>
            <person name="Saito Y."/>
            <person name="Sakai S."/>
            <person name="Song C."/>
            <person name="Tasumi E."/>
            <person name="Yamanaka Y."/>
            <person name="Yamaguchi T."/>
            <person name="Kamagata Y."/>
            <person name="Tamaki H."/>
            <person name="Takai K."/>
        </authorList>
    </citation>
    <scope>NUCLEOTIDE SEQUENCE [LARGE SCALE GENOMIC DNA]</scope>
    <source>
        <strain evidence="1 2">MK-D1</strain>
    </source>
</reference>
<keyword evidence="2" id="KW-1185">Reference proteome</keyword>
<dbReference type="KEGG" id="psyt:DSAG12_02900"/>
<dbReference type="AlphaFoldDB" id="A0A5B9DCX1"/>
<proteinExistence type="predicted"/>
<dbReference type="EMBL" id="CP042905">
    <property type="protein sequence ID" value="QEE17068.1"/>
    <property type="molecule type" value="Genomic_DNA"/>
</dbReference>
<dbReference type="RefSeq" id="WP_147663987.1">
    <property type="nucleotide sequence ID" value="NZ_CP042905.2"/>
</dbReference>
<reference evidence="1 2" key="2">
    <citation type="journal article" date="2024" name="Int. J. Syst. Evol. Microbiol.">
        <title>Promethearchaeum syntrophicum gen. nov., sp. nov., an anaerobic, obligately syntrophic archaeon, the first isolate of the lineage 'Asgard' archaea, and proposal of the new archaeal phylum Promethearchaeota phyl. nov. and kingdom Promethearchaeati regn. nov.</title>
        <authorList>
            <person name="Imachi H."/>
            <person name="Nobu M.K."/>
            <person name="Kato S."/>
            <person name="Takaki Y."/>
            <person name="Miyazaki M."/>
            <person name="Miyata M."/>
            <person name="Ogawara M."/>
            <person name="Saito Y."/>
            <person name="Sakai S."/>
            <person name="Tahara Y.O."/>
            <person name="Takano Y."/>
            <person name="Tasumi E."/>
            <person name="Uematsu K."/>
            <person name="Yoshimura T."/>
            <person name="Itoh T."/>
            <person name="Ohkuma M."/>
            <person name="Takai K."/>
        </authorList>
    </citation>
    <scope>NUCLEOTIDE SEQUENCE [LARGE SCALE GENOMIC DNA]</scope>
    <source>
        <strain evidence="1 2">MK-D1</strain>
    </source>
</reference>
<dbReference type="GeneID" id="41330878"/>
<name>A0A5B9DCX1_9ARCH</name>
<organism evidence="1 2">
    <name type="scientific">Promethearchaeum syntrophicum</name>
    <dbReference type="NCBI Taxonomy" id="2594042"/>
    <lineage>
        <taxon>Archaea</taxon>
        <taxon>Promethearchaeati</taxon>
        <taxon>Promethearchaeota</taxon>
        <taxon>Promethearchaeia</taxon>
        <taxon>Promethearchaeales</taxon>
        <taxon>Promethearchaeaceae</taxon>
        <taxon>Promethearchaeum</taxon>
    </lineage>
</organism>
<gene>
    <name evidence="1" type="ORF">DSAG12_02900</name>
</gene>
<protein>
    <submittedName>
        <fullName evidence="1">Uncharacterized protein</fullName>
    </submittedName>
</protein>
<sequence>MMKKILHIPNKVYFSFFCKYSQITHKLNRKKHLFESNLKFYSSHNAHNIYSSQVALLKIALNMIEKQILDRKSEINEILIRV</sequence>
<evidence type="ECO:0000313" key="2">
    <source>
        <dbReference type="Proteomes" id="UP000321408"/>
    </source>
</evidence>
<evidence type="ECO:0000313" key="1">
    <source>
        <dbReference type="EMBL" id="QEE17068.1"/>
    </source>
</evidence>
<dbReference type="Proteomes" id="UP000321408">
    <property type="component" value="Chromosome"/>
</dbReference>